<keyword evidence="3" id="KW-1185">Reference proteome</keyword>
<organism evidence="2 3">
    <name type="scientific">Actinomycetospora rhizophila</name>
    <dbReference type="NCBI Taxonomy" id="1416876"/>
    <lineage>
        <taxon>Bacteria</taxon>
        <taxon>Bacillati</taxon>
        <taxon>Actinomycetota</taxon>
        <taxon>Actinomycetes</taxon>
        <taxon>Pseudonocardiales</taxon>
        <taxon>Pseudonocardiaceae</taxon>
        <taxon>Actinomycetospora</taxon>
    </lineage>
</organism>
<feature type="transmembrane region" description="Helical" evidence="1">
    <location>
        <begin position="7"/>
        <end position="27"/>
    </location>
</feature>
<comment type="caution">
    <text evidence="2">The sequence shown here is derived from an EMBL/GenBank/DDBJ whole genome shotgun (WGS) entry which is preliminary data.</text>
</comment>
<dbReference type="RefSeq" id="WP_378023605.1">
    <property type="nucleotide sequence ID" value="NZ_JBHSKG010000016.1"/>
</dbReference>
<dbReference type="Proteomes" id="UP001596175">
    <property type="component" value="Unassembled WGS sequence"/>
</dbReference>
<evidence type="ECO:0000313" key="2">
    <source>
        <dbReference type="EMBL" id="MFC5141458.1"/>
    </source>
</evidence>
<evidence type="ECO:0000313" key="3">
    <source>
        <dbReference type="Proteomes" id="UP001596175"/>
    </source>
</evidence>
<reference evidence="3" key="1">
    <citation type="journal article" date="2019" name="Int. J. Syst. Evol. Microbiol.">
        <title>The Global Catalogue of Microorganisms (GCM) 10K type strain sequencing project: providing services to taxonomists for standard genome sequencing and annotation.</title>
        <authorList>
            <consortium name="The Broad Institute Genomics Platform"/>
            <consortium name="The Broad Institute Genome Sequencing Center for Infectious Disease"/>
            <person name="Wu L."/>
            <person name="Ma J."/>
        </authorList>
    </citation>
    <scope>NUCLEOTIDE SEQUENCE [LARGE SCALE GENOMIC DNA]</scope>
    <source>
        <strain evidence="3">XZYJ18</strain>
    </source>
</reference>
<proteinExistence type="predicted"/>
<feature type="transmembrane region" description="Helical" evidence="1">
    <location>
        <begin position="147"/>
        <end position="166"/>
    </location>
</feature>
<keyword evidence="1" id="KW-1133">Transmembrane helix</keyword>
<sequence length="176" mass="17673">MTRPIDVGDLVGAFFGTLFVVLNAGLLGAVGHTVAAVLALACAATVVAAFVRRRRAAGSSGMFPLTRSYRVILAVEVVALFGGTAVLGRIAPQLSVPWVVLVVGVHFLALARWWLVGARPFGVLGAVLTLIALVGGVVGVVGGPASAPVAAFVAGVGAGVVMLGGTTPRAVRALRI</sequence>
<accession>A0ABV9ZJ33</accession>
<feature type="transmembrane region" description="Helical" evidence="1">
    <location>
        <begin position="96"/>
        <end position="115"/>
    </location>
</feature>
<feature type="transmembrane region" description="Helical" evidence="1">
    <location>
        <begin position="71"/>
        <end position="90"/>
    </location>
</feature>
<feature type="transmembrane region" description="Helical" evidence="1">
    <location>
        <begin position="122"/>
        <end position="141"/>
    </location>
</feature>
<dbReference type="EMBL" id="JBHSKG010000016">
    <property type="protein sequence ID" value="MFC5141458.1"/>
    <property type="molecule type" value="Genomic_DNA"/>
</dbReference>
<name>A0ABV9ZJ33_9PSEU</name>
<keyword evidence="1" id="KW-0812">Transmembrane</keyword>
<keyword evidence="1" id="KW-0472">Membrane</keyword>
<protein>
    <submittedName>
        <fullName evidence="2">Uncharacterized protein</fullName>
    </submittedName>
</protein>
<gene>
    <name evidence="2" type="ORF">ACFPK1_24695</name>
</gene>
<feature type="transmembrane region" description="Helical" evidence="1">
    <location>
        <begin position="33"/>
        <end position="51"/>
    </location>
</feature>
<evidence type="ECO:0000256" key="1">
    <source>
        <dbReference type="SAM" id="Phobius"/>
    </source>
</evidence>